<comment type="caution">
    <text evidence="3">The sequence shown here is derived from an EMBL/GenBank/DDBJ whole genome shotgun (WGS) entry which is preliminary data.</text>
</comment>
<gene>
    <name evidence="3" type="ORF">HBF25_06640</name>
</gene>
<evidence type="ECO:0000256" key="1">
    <source>
        <dbReference type="SAM" id="MobiDB-lite"/>
    </source>
</evidence>
<proteinExistence type="predicted"/>
<evidence type="ECO:0000259" key="2">
    <source>
        <dbReference type="Pfam" id="PF20335"/>
    </source>
</evidence>
<evidence type="ECO:0000313" key="3">
    <source>
        <dbReference type="EMBL" id="NII06061.1"/>
    </source>
</evidence>
<dbReference type="EMBL" id="JAARLZ010000003">
    <property type="protein sequence ID" value="NII06061.1"/>
    <property type="molecule type" value="Genomic_DNA"/>
</dbReference>
<name>A0A7X5U8Z0_9GAMM</name>
<organism evidence="3 4">
    <name type="scientific">Luteibacter anthropi</name>
    <dbReference type="NCBI Taxonomy" id="564369"/>
    <lineage>
        <taxon>Bacteria</taxon>
        <taxon>Pseudomonadati</taxon>
        <taxon>Pseudomonadota</taxon>
        <taxon>Gammaproteobacteria</taxon>
        <taxon>Lysobacterales</taxon>
        <taxon>Rhodanobacteraceae</taxon>
        <taxon>Luteibacter</taxon>
    </lineage>
</organism>
<dbReference type="Pfam" id="PF20335">
    <property type="entry name" value="DUF6630"/>
    <property type="match status" value="1"/>
</dbReference>
<reference evidence="3 4" key="1">
    <citation type="submission" date="2020-03" db="EMBL/GenBank/DDBJ databases">
        <authorList>
            <person name="Lai Q."/>
        </authorList>
    </citation>
    <scope>NUCLEOTIDE SEQUENCE [LARGE SCALE GENOMIC DNA]</scope>
    <source>
        <strain evidence="3 4">CCUG 25036</strain>
    </source>
</reference>
<protein>
    <recommendedName>
        <fullName evidence="2">DUF6630 domain-containing protein</fullName>
    </recommendedName>
</protein>
<feature type="region of interest" description="Disordered" evidence="1">
    <location>
        <begin position="1"/>
        <end position="21"/>
    </location>
</feature>
<evidence type="ECO:0000313" key="4">
    <source>
        <dbReference type="Proteomes" id="UP000490980"/>
    </source>
</evidence>
<keyword evidence="4" id="KW-1185">Reference proteome</keyword>
<dbReference type="Proteomes" id="UP000490980">
    <property type="component" value="Unassembled WGS sequence"/>
</dbReference>
<dbReference type="RefSeq" id="WP_166947156.1">
    <property type="nucleotide sequence ID" value="NZ_JAARLZ010000003.1"/>
</dbReference>
<feature type="domain" description="DUF6630" evidence="2">
    <location>
        <begin position="27"/>
        <end position="172"/>
    </location>
</feature>
<dbReference type="InterPro" id="IPR046582">
    <property type="entry name" value="DUF6630"/>
</dbReference>
<dbReference type="AlphaFoldDB" id="A0A7X5U8Z0"/>
<sequence length="177" mass="20450">MSDYEDDYDHERDFDDEDGEETVESYVWQLLLMINPGDEASALQQFKSFQEEVEDQGDEDPMRIVGQVTDWRASFEVDGDDTRAIVEAINELVARWNLQIDWDGDPDDDEFHEDIEAGDIFSRAYDQLNEHGYTLWSRETEDDDTVAGWITSTRDNEGMRLIATALEINLRLGNQLG</sequence>
<accession>A0A7X5U8Z0</accession>